<accession>A0A9X3D9F6</accession>
<dbReference type="Proteomes" id="UP001143347">
    <property type="component" value="Unassembled WGS sequence"/>
</dbReference>
<reference evidence="1" key="1">
    <citation type="submission" date="2022-10" db="EMBL/GenBank/DDBJ databases">
        <title>WGS of marine actinomycetes from Thailand.</title>
        <authorList>
            <person name="Thawai C."/>
        </authorList>
    </citation>
    <scope>NUCLEOTIDE SEQUENCE</scope>
    <source>
        <strain evidence="1">SW21</strain>
    </source>
</reference>
<keyword evidence="2" id="KW-1185">Reference proteome</keyword>
<organism evidence="1 2">
    <name type="scientific">Gordonia aquimaris</name>
    <dbReference type="NCBI Taxonomy" id="2984863"/>
    <lineage>
        <taxon>Bacteria</taxon>
        <taxon>Bacillati</taxon>
        <taxon>Actinomycetota</taxon>
        <taxon>Actinomycetes</taxon>
        <taxon>Mycobacteriales</taxon>
        <taxon>Gordoniaceae</taxon>
        <taxon>Gordonia</taxon>
    </lineage>
</organism>
<protein>
    <submittedName>
        <fullName evidence="1">Uncharacterized protein</fullName>
    </submittedName>
</protein>
<name>A0A9X3D9F6_9ACTN</name>
<dbReference type="EMBL" id="JAPKFM010000054">
    <property type="protein sequence ID" value="MCX2967221.1"/>
    <property type="molecule type" value="Genomic_DNA"/>
</dbReference>
<dbReference type="RefSeq" id="WP_266063930.1">
    <property type="nucleotide sequence ID" value="NZ_JAPKFM010000054.1"/>
</dbReference>
<gene>
    <name evidence="1" type="ORF">OSB52_24435</name>
</gene>
<sequence length="144" mass="16016">MGKTKSEVREVHVAVASDIALRALELTGGELDIEAAQSLEEMKALISALEVTTTQLLLSGGNSWSEIALQLGAVKRQSLHRRLNRRISKLLSSDPGRVPVSLDREFYFADAIYAQNLQKIERLVADTSRHGYHPSLVKHRRPDC</sequence>
<evidence type="ECO:0000313" key="1">
    <source>
        <dbReference type="EMBL" id="MCX2967221.1"/>
    </source>
</evidence>
<evidence type="ECO:0000313" key="2">
    <source>
        <dbReference type="Proteomes" id="UP001143347"/>
    </source>
</evidence>
<proteinExistence type="predicted"/>
<comment type="caution">
    <text evidence="1">The sequence shown here is derived from an EMBL/GenBank/DDBJ whole genome shotgun (WGS) entry which is preliminary data.</text>
</comment>
<dbReference type="AlphaFoldDB" id="A0A9X3D9F6"/>